<sequence length="66" mass="7392">MQCKPMNNGVEGLANRLSFNLLAPPTLRLERMASVLNILGQLCCNRLLLSLNCVKHLRKLANICKE</sequence>
<accession>A0ABQ9K6K3</accession>
<evidence type="ECO:0000313" key="2">
    <source>
        <dbReference type="Proteomes" id="UP001162164"/>
    </source>
</evidence>
<organism evidence="1 2">
    <name type="scientific">Molorchus minor</name>
    <dbReference type="NCBI Taxonomy" id="1323400"/>
    <lineage>
        <taxon>Eukaryota</taxon>
        <taxon>Metazoa</taxon>
        <taxon>Ecdysozoa</taxon>
        <taxon>Arthropoda</taxon>
        <taxon>Hexapoda</taxon>
        <taxon>Insecta</taxon>
        <taxon>Pterygota</taxon>
        <taxon>Neoptera</taxon>
        <taxon>Endopterygota</taxon>
        <taxon>Coleoptera</taxon>
        <taxon>Polyphaga</taxon>
        <taxon>Cucujiformia</taxon>
        <taxon>Chrysomeloidea</taxon>
        <taxon>Cerambycidae</taxon>
        <taxon>Lamiinae</taxon>
        <taxon>Monochamini</taxon>
        <taxon>Molorchus</taxon>
    </lineage>
</organism>
<reference evidence="1" key="1">
    <citation type="journal article" date="2023" name="Insect Mol. Biol.">
        <title>Genome sequencing provides insights into the evolution of gene families encoding plant cell wall-degrading enzymes in longhorned beetles.</title>
        <authorList>
            <person name="Shin N.R."/>
            <person name="Okamura Y."/>
            <person name="Kirsch R."/>
            <person name="Pauchet Y."/>
        </authorList>
    </citation>
    <scope>NUCLEOTIDE SEQUENCE</scope>
    <source>
        <strain evidence="1">MMC_N1</strain>
    </source>
</reference>
<keyword evidence="2" id="KW-1185">Reference proteome</keyword>
<comment type="caution">
    <text evidence="1">The sequence shown here is derived from an EMBL/GenBank/DDBJ whole genome shotgun (WGS) entry which is preliminary data.</text>
</comment>
<dbReference type="Proteomes" id="UP001162164">
    <property type="component" value="Unassembled WGS sequence"/>
</dbReference>
<dbReference type="EMBL" id="JAPWTJ010000010">
    <property type="protein sequence ID" value="KAJ8985646.1"/>
    <property type="molecule type" value="Genomic_DNA"/>
</dbReference>
<evidence type="ECO:0000313" key="1">
    <source>
        <dbReference type="EMBL" id="KAJ8985646.1"/>
    </source>
</evidence>
<protein>
    <submittedName>
        <fullName evidence="1">Uncharacterized protein</fullName>
    </submittedName>
</protein>
<gene>
    <name evidence="1" type="ORF">NQ317_015142</name>
</gene>
<name>A0ABQ9K6K3_9CUCU</name>
<proteinExistence type="predicted"/>